<evidence type="ECO:0000313" key="1">
    <source>
        <dbReference type="EMBL" id="PKY72399.1"/>
    </source>
</evidence>
<dbReference type="Proteomes" id="UP000235122">
    <property type="component" value="Unassembled WGS sequence"/>
</dbReference>
<proteinExistence type="predicted"/>
<reference evidence="1 2" key="1">
    <citation type="submission" date="2017-12" db="EMBL/GenBank/DDBJ databases">
        <title>Phylogenetic diversity of female urinary microbiome.</title>
        <authorList>
            <person name="Thomas-White K."/>
            <person name="Wolfe A.J."/>
        </authorList>
    </citation>
    <scope>NUCLEOTIDE SEQUENCE [LARGE SCALE GENOMIC DNA]</scope>
    <source>
        <strain evidence="1 2">UMB0402</strain>
    </source>
</reference>
<dbReference type="EMBL" id="PKKO01000003">
    <property type="protein sequence ID" value="PKY72399.1"/>
    <property type="molecule type" value="Genomic_DNA"/>
</dbReference>
<dbReference type="AlphaFoldDB" id="A0A2I1IMN6"/>
<evidence type="ECO:0008006" key="3">
    <source>
        <dbReference type="Google" id="ProtNLM"/>
    </source>
</evidence>
<gene>
    <name evidence="1" type="ORF">CYJ19_06025</name>
</gene>
<sequence length="130" mass="14882">MYEQLIAYCESQGVVVRETPRLRYVGIWDAEHRIIWLNSHLTGRERVPVLLHEVLHMQAGHIGPQPAAVERRIRRDVARILISRNAYARAEKLADGDLFGIAEELDAPAWLIRDYQQILECTPQGVSDLS</sequence>
<protein>
    <recommendedName>
        <fullName evidence="3">ImmA/IrrE family metallo-endopeptidase</fullName>
    </recommendedName>
</protein>
<comment type="caution">
    <text evidence="1">The sequence shown here is derived from an EMBL/GenBank/DDBJ whole genome shotgun (WGS) entry which is preliminary data.</text>
</comment>
<keyword evidence="2" id="KW-1185">Reference proteome</keyword>
<name>A0A2I1IMN6_9ACTO</name>
<organism evidence="1 2">
    <name type="scientific">Winkia neuii</name>
    <dbReference type="NCBI Taxonomy" id="33007"/>
    <lineage>
        <taxon>Bacteria</taxon>
        <taxon>Bacillati</taxon>
        <taxon>Actinomycetota</taxon>
        <taxon>Actinomycetes</taxon>
        <taxon>Actinomycetales</taxon>
        <taxon>Actinomycetaceae</taxon>
        <taxon>Winkia</taxon>
    </lineage>
</organism>
<evidence type="ECO:0000313" key="2">
    <source>
        <dbReference type="Proteomes" id="UP000235122"/>
    </source>
</evidence>
<accession>A0A2I1IMN6</accession>